<sequence>KWPMLSELHLHALMFAYNEGYSKAYDGRVFPNPFSENGSQAAAWQLGTDDGTEARAAQHPRTDGGGRGQD</sequence>
<dbReference type="HOGENOM" id="CLU_2763533_0_0_4"/>
<protein>
    <submittedName>
        <fullName evidence="2">Uncharacterized protein</fullName>
    </submittedName>
</protein>
<dbReference type="EMBL" id="ADMS01000052">
    <property type="protein sequence ID" value="EFF76409.1"/>
    <property type="molecule type" value="Genomic_DNA"/>
</dbReference>
<name>D4XAE4_9BURK</name>
<evidence type="ECO:0000256" key="1">
    <source>
        <dbReference type="SAM" id="MobiDB-lite"/>
    </source>
</evidence>
<gene>
    <name evidence="2" type="ORF">HMPREF0004_2441</name>
</gene>
<dbReference type="RefSeq" id="WP_006218497.1">
    <property type="nucleotide sequence ID" value="NZ_GG770409.1"/>
</dbReference>
<feature type="compositionally biased region" description="Basic and acidic residues" evidence="1">
    <location>
        <begin position="60"/>
        <end position="70"/>
    </location>
</feature>
<reference evidence="3" key="1">
    <citation type="submission" date="2010-03" db="EMBL/GenBank/DDBJ databases">
        <title>Complete sequence of Mobiluncus curtisii ATCC 43063.</title>
        <authorList>
            <person name="Muzny D."/>
            <person name="Qin X."/>
            <person name="Deng J."/>
            <person name="Jiang H."/>
            <person name="Liu Y."/>
            <person name="Qu J."/>
            <person name="Song X.-Z."/>
            <person name="Zhang L."/>
            <person name="Thornton R."/>
            <person name="Coyle M."/>
            <person name="Francisco L."/>
            <person name="Jackson L."/>
            <person name="Javaid M."/>
            <person name="Korchina V."/>
            <person name="Kovar C."/>
            <person name="Mata R."/>
            <person name="Mathew T."/>
            <person name="Ngo R."/>
            <person name="Nguyen L."/>
            <person name="Nguyen N."/>
            <person name="Okwuonu G."/>
            <person name="Ongeri F."/>
            <person name="Pham C."/>
            <person name="Simmons D."/>
            <person name="Wilczek-Boney K."/>
            <person name="Hale W."/>
            <person name="Jakkamsetti A."/>
            <person name="Pham P."/>
            <person name="Ruth R."/>
            <person name="San Lucas F."/>
            <person name="Warren J."/>
            <person name="Zhang J."/>
            <person name="Zhao Z."/>
            <person name="Zhou C."/>
            <person name="Zhu D."/>
            <person name="Lee S."/>
            <person name="Bess C."/>
            <person name="Blankenburg K."/>
            <person name="Forbes L."/>
            <person name="Fu Q."/>
            <person name="Gubbala S."/>
            <person name="Hirani K."/>
            <person name="Jayaseelan J.C."/>
            <person name="Lara F."/>
            <person name="Munidasa M."/>
            <person name="Palculict T."/>
            <person name="Patil S."/>
            <person name="Pu L.-L."/>
            <person name="Saada N."/>
            <person name="Tang L."/>
            <person name="Weissenberger G."/>
            <person name="Zhu Y."/>
            <person name="Hemphill L."/>
            <person name="Shang Y."/>
            <person name="Youmans B."/>
            <person name="Ayvaz T."/>
            <person name="Ross M."/>
            <person name="Santibanez J."/>
            <person name="Aqrawi P."/>
            <person name="Gross S."/>
            <person name="Joshi V."/>
            <person name="Fowler G."/>
            <person name="Nazareth L."/>
            <person name="Reid J."/>
            <person name="Worley K."/>
            <person name="Petrosino J."/>
            <person name="Highlander S."/>
            <person name="Gibbs R."/>
            <person name="Gibbs R."/>
        </authorList>
    </citation>
    <scope>NUCLEOTIDE SEQUENCE [LARGE SCALE GENOMIC DNA]</scope>
    <source>
        <strain evidence="3">ATCC 43553</strain>
    </source>
</reference>
<feature type="non-terminal residue" evidence="2">
    <location>
        <position position="1"/>
    </location>
</feature>
<evidence type="ECO:0000313" key="2">
    <source>
        <dbReference type="EMBL" id="EFF76409.1"/>
    </source>
</evidence>
<proteinExistence type="predicted"/>
<dbReference type="PATRIC" id="fig|742159.3.peg.3391"/>
<dbReference type="Proteomes" id="UP000004510">
    <property type="component" value="Unassembled WGS sequence"/>
</dbReference>
<organism evidence="2 3">
    <name type="scientific">Achromobacter piechaudii ATCC 43553</name>
    <dbReference type="NCBI Taxonomy" id="742159"/>
    <lineage>
        <taxon>Bacteria</taxon>
        <taxon>Pseudomonadati</taxon>
        <taxon>Pseudomonadota</taxon>
        <taxon>Betaproteobacteria</taxon>
        <taxon>Burkholderiales</taxon>
        <taxon>Alcaligenaceae</taxon>
        <taxon>Achromobacter</taxon>
    </lineage>
</organism>
<feature type="region of interest" description="Disordered" evidence="1">
    <location>
        <begin position="47"/>
        <end position="70"/>
    </location>
</feature>
<evidence type="ECO:0000313" key="3">
    <source>
        <dbReference type="Proteomes" id="UP000004510"/>
    </source>
</evidence>
<dbReference type="AlphaFoldDB" id="D4XAE4"/>
<accession>D4XAE4</accession>
<comment type="caution">
    <text evidence="2">The sequence shown here is derived from an EMBL/GenBank/DDBJ whole genome shotgun (WGS) entry which is preliminary data.</text>
</comment>